<evidence type="ECO:0000256" key="6">
    <source>
        <dbReference type="ARBA" id="ARBA00050557"/>
    </source>
</evidence>
<dbReference type="Pfam" id="PF22698">
    <property type="entry name" value="Semialdhyde_dhC_1"/>
    <property type="match status" value="1"/>
</dbReference>
<comment type="pathway">
    <text evidence="1 7">Amino-acid biosynthesis; L-arginine biosynthesis; N(2)-acetyl-L-ornithine from L-glutamate: step 3/4.</text>
</comment>
<dbReference type="InterPro" id="IPR036291">
    <property type="entry name" value="NAD(P)-bd_dom_sf"/>
</dbReference>
<comment type="similarity">
    <text evidence="7">Belongs to the NAGSA dehydrogenase family. Type 1 subfamily.</text>
</comment>
<dbReference type="Pfam" id="PF01118">
    <property type="entry name" value="Semialdhyde_dh"/>
    <property type="match status" value="1"/>
</dbReference>
<dbReference type="Gene3D" id="3.30.360.10">
    <property type="entry name" value="Dihydrodipicolinate Reductase, domain 2"/>
    <property type="match status" value="1"/>
</dbReference>
<evidence type="ECO:0000256" key="4">
    <source>
        <dbReference type="ARBA" id="ARBA00022857"/>
    </source>
</evidence>
<dbReference type="GO" id="GO:0003942">
    <property type="term" value="F:N-acetyl-gamma-glutamyl-phosphate reductase activity"/>
    <property type="evidence" value="ECO:0007669"/>
    <property type="project" value="UniProtKB-UniRule"/>
</dbReference>
<dbReference type="CDD" id="cd17895">
    <property type="entry name" value="AGPR_1_N"/>
    <property type="match status" value="1"/>
</dbReference>
<dbReference type="FunFam" id="3.30.360.10:FF:000014">
    <property type="entry name" value="N-acetyl-gamma-glutamyl-phosphate reductase"/>
    <property type="match status" value="1"/>
</dbReference>
<dbReference type="GO" id="GO:0005737">
    <property type="term" value="C:cytoplasm"/>
    <property type="evidence" value="ECO:0007669"/>
    <property type="project" value="UniProtKB-SubCell"/>
</dbReference>
<evidence type="ECO:0000259" key="9">
    <source>
        <dbReference type="SMART" id="SM00859"/>
    </source>
</evidence>
<evidence type="ECO:0000256" key="8">
    <source>
        <dbReference type="PROSITE-ProRule" id="PRU10010"/>
    </source>
</evidence>
<evidence type="ECO:0000256" key="7">
    <source>
        <dbReference type="HAMAP-Rule" id="MF_00150"/>
    </source>
</evidence>
<evidence type="ECO:0000256" key="1">
    <source>
        <dbReference type="ARBA" id="ARBA00004862"/>
    </source>
</evidence>
<reference evidence="10" key="2">
    <citation type="journal article" date="2021" name="PeerJ">
        <title>Extensive microbial diversity within the chicken gut microbiome revealed by metagenomics and culture.</title>
        <authorList>
            <person name="Gilroy R."/>
            <person name="Ravi A."/>
            <person name="Getino M."/>
            <person name="Pursley I."/>
            <person name="Horton D.L."/>
            <person name="Alikhan N.F."/>
            <person name="Baker D."/>
            <person name="Gharbi K."/>
            <person name="Hall N."/>
            <person name="Watson M."/>
            <person name="Adriaenssens E.M."/>
            <person name="Foster-Nyarko E."/>
            <person name="Jarju S."/>
            <person name="Secka A."/>
            <person name="Antonio M."/>
            <person name="Oren A."/>
            <person name="Chaudhuri R.R."/>
            <person name="La Ragione R."/>
            <person name="Hildebrand F."/>
            <person name="Pallen M.J."/>
        </authorList>
    </citation>
    <scope>NUCLEOTIDE SEQUENCE</scope>
    <source>
        <strain evidence="10">14700</strain>
    </source>
</reference>
<proteinExistence type="inferred from homology"/>
<dbReference type="SMART" id="SM00859">
    <property type="entry name" value="Semialdhyde_dh"/>
    <property type="match status" value="1"/>
</dbReference>
<dbReference type="PROSITE" id="PS01224">
    <property type="entry name" value="ARGC"/>
    <property type="match status" value="1"/>
</dbReference>
<reference evidence="10" key="1">
    <citation type="submission" date="2020-10" db="EMBL/GenBank/DDBJ databases">
        <authorList>
            <person name="Gilroy R."/>
        </authorList>
    </citation>
    <scope>NUCLEOTIDE SEQUENCE</scope>
    <source>
        <strain evidence="10">14700</strain>
    </source>
</reference>
<dbReference type="GO" id="GO:0070401">
    <property type="term" value="F:NADP+ binding"/>
    <property type="evidence" value="ECO:0007669"/>
    <property type="project" value="InterPro"/>
</dbReference>
<dbReference type="GO" id="GO:0051287">
    <property type="term" value="F:NAD binding"/>
    <property type="evidence" value="ECO:0007669"/>
    <property type="project" value="InterPro"/>
</dbReference>
<evidence type="ECO:0000256" key="2">
    <source>
        <dbReference type="ARBA" id="ARBA00022571"/>
    </source>
</evidence>
<dbReference type="PANTHER" id="PTHR32338">
    <property type="entry name" value="N-ACETYL-GAMMA-GLUTAMYL-PHOSPHATE REDUCTASE, CHLOROPLASTIC-RELATED-RELATED"/>
    <property type="match status" value="1"/>
</dbReference>
<dbReference type="CDD" id="cd23934">
    <property type="entry name" value="AGPR_1_C"/>
    <property type="match status" value="1"/>
</dbReference>
<dbReference type="PANTHER" id="PTHR32338:SF10">
    <property type="entry name" value="N-ACETYL-GAMMA-GLUTAMYL-PHOSPHATE REDUCTASE, CHLOROPLASTIC-RELATED"/>
    <property type="match status" value="1"/>
</dbReference>
<accession>A0A9D9NCE7</accession>
<dbReference type="InterPro" id="IPR000534">
    <property type="entry name" value="Semialdehyde_DH_NAD-bd"/>
</dbReference>
<gene>
    <name evidence="7" type="primary">argC</name>
    <name evidence="10" type="ORF">IAA72_01145</name>
</gene>
<dbReference type="SUPFAM" id="SSF51735">
    <property type="entry name" value="NAD(P)-binding Rossmann-fold domains"/>
    <property type="match status" value="1"/>
</dbReference>
<dbReference type="GO" id="GO:0006526">
    <property type="term" value="P:L-arginine biosynthetic process"/>
    <property type="evidence" value="ECO:0007669"/>
    <property type="project" value="UniProtKB-UniRule"/>
</dbReference>
<dbReference type="InterPro" id="IPR023013">
    <property type="entry name" value="AGPR_AS"/>
</dbReference>
<comment type="function">
    <text evidence="7">Catalyzes the NADPH-dependent reduction of N-acetyl-5-glutamyl phosphate to yield N-acetyl-L-glutamate 5-semialdehyde.</text>
</comment>
<evidence type="ECO:0000256" key="3">
    <source>
        <dbReference type="ARBA" id="ARBA00022605"/>
    </source>
</evidence>
<dbReference type="Proteomes" id="UP000810292">
    <property type="component" value="Unassembled WGS sequence"/>
</dbReference>
<feature type="active site" evidence="7 8">
    <location>
        <position position="150"/>
    </location>
</feature>
<dbReference type="AlphaFoldDB" id="A0A9D9NCE7"/>
<keyword evidence="3 7" id="KW-0028">Amino-acid biosynthesis</keyword>
<feature type="domain" description="Semialdehyde dehydrogenase NAD-binding" evidence="9">
    <location>
        <begin position="3"/>
        <end position="142"/>
    </location>
</feature>
<keyword evidence="7" id="KW-0963">Cytoplasm</keyword>
<dbReference type="SUPFAM" id="SSF55347">
    <property type="entry name" value="Glyceraldehyde-3-phosphate dehydrogenase-like, C-terminal domain"/>
    <property type="match status" value="1"/>
</dbReference>
<protein>
    <recommendedName>
        <fullName evidence="7">N-acetyl-gamma-glutamyl-phosphate reductase</fullName>
        <shortName evidence="7">AGPR</shortName>
        <ecNumber evidence="7">1.2.1.38</ecNumber>
    </recommendedName>
    <alternativeName>
        <fullName evidence="7">N-acetyl-glutamate semialdehyde dehydrogenase</fullName>
        <shortName evidence="7">NAGSA dehydrogenase</shortName>
    </alternativeName>
</protein>
<dbReference type="InterPro" id="IPR000706">
    <property type="entry name" value="AGPR_type-1"/>
</dbReference>
<dbReference type="InterPro" id="IPR050085">
    <property type="entry name" value="AGPR"/>
</dbReference>
<comment type="catalytic activity">
    <reaction evidence="6 7">
        <text>N-acetyl-L-glutamate 5-semialdehyde + phosphate + NADP(+) = N-acetyl-L-glutamyl 5-phosphate + NADPH + H(+)</text>
        <dbReference type="Rhea" id="RHEA:21588"/>
        <dbReference type="ChEBI" id="CHEBI:15378"/>
        <dbReference type="ChEBI" id="CHEBI:29123"/>
        <dbReference type="ChEBI" id="CHEBI:43474"/>
        <dbReference type="ChEBI" id="CHEBI:57783"/>
        <dbReference type="ChEBI" id="CHEBI:57936"/>
        <dbReference type="ChEBI" id="CHEBI:58349"/>
        <dbReference type="EC" id="1.2.1.38"/>
    </reaction>
</comment>
<dbReference type="InterPro" id="IPR058924">
    <property type="entry name" value="AGPR_dimerisation_dom"/>
</dbReference>
<evidence type="ECO:0000313" key="11">
    <source>
        <dbReference type="Proteomes" id="UP000810292"/>
    </source>
</evidence>
<dbReference type="NCBIfam" id="TIGR01850">
    <property type="entry name" value="argC"/>
    <property type="match status" value="1"/>
</dbReference>
<evidence type="ECO:0000256" key="5">
    <source>
        <dbReference type="ARBA" id="ARBA00023002"/>
    </source>
</evidence>
<dbReference type="EMBL" id="JADIMF010000018">
    <property type="protein sequence ID" value="MBO8468376.1"/>
    <property type="molecule type" value="Genomic_DNA"/>
</dbReference>
<keyword evidence="5 7" id="KW-0560">Oxidoreductase</keyword>
<keyword evidence="4 7" id="KW-0521">NADP</keyword>
<evidence type="ECO:0000313" key="10">
    <source>
        <dbReference type="EMBL" id="MBO8468376.1"/>
    </source>
</evidence>
<name>A0A9D9NCE7_9SPIO</name>
<dbReference type="Gene3D" id="3.40.50.720">
    <property type="entry name" value="NAD(P)-binding Rossmann-like Domain"/>
    <property type="match status" value="1"/>
</dbReference>
<organism evidence="10 11">
    <name type="scientific">Candidatus Ornithospirochaeta stercoravium</name>
    <dbReference type="NCBI Taxonomy" id="2840897"/>
    <lineage>
        <taxon>Bacteria</taxon>
        <taxon>Pseudomonadati</taxon>
        <taxon>Spirochaetota</taxon>
        <taxon>Spirochaetia</taxon>
        <taxon>Spirochaetales</taxon>
        <taxon>Spirochaetaceae</taxon>
        <taxon>Spirochaetaceae incertae sedis</taxon>
        <taxon>Candidatus Ornithospirochaeta</taxon>
    </lineage>
</organism>
<sequence length="345" mass="37316">MIKAAILGSTGYAGAELVKILSMHPDAEVVYPASHSYAGKRFSDIYPGMRGICDLVLQEDDIDKAAECADVIFLALPAGLASKLVTEKLLEKCVVIDLGADYRLHDKAVYEKWYKTEHHSPALLNEAVYGLPEIHRDAIKGKRLIANPGCYTTCSIMTLYPLVKNGLIDTGNIIIDAKSGTSGAGRGEKLGSLFCEVNESIKPYGVTTHRHTPEIEQELSEAAGKSLMVEFTPHLVPMNRGILSVCYARLKDGVSESDVKNAYEEAYGNEKFVRLIDALPETRYVKGTNLVDISYRINERTGNIVAMGAIDNLVKGAAGQAVQNMNIVFGCDEAAGLSCGAAMPL</sequence>
<comment type="subcellular location">
    <subcellularLocation>
        <location evidence="7">Cytoplasm</location>
    </subcellularLocation>
</comment>
<dbReference type="EC" id="1.2.1.38" evidence="7"/>
<dbReference type="HAMAP" id="MF_00150">
    <property type="entry name" value="ArgC_type1"/>
    <property type="match status" value="1"/>
</dbReference>
<keyword evidence="2 7" id="KW-0055">Arginine biosynthesis</keyword>
<comment type="caution">
    <text evidence="10">The sequence shown here is derived from an EMBL/GenBank/DDBJ whole genome shotgun (WGS) entry which is preliminary data.</text>
</comment>